<accession>A0AAD6G8X7</accession>
<name>A0AAD6G8X7_9EURO</name>
<evidence type="ECO:0000313" key="1">
    <source>
        <dbReference type="EMBL" id="KAJ5464817.1"/>
    </source>
</evidence>
<dbReference type="AlphaFoldDB" id="A0AAD6G8X7"/>
<reference evidence="1" key="1">
    <citation type="submission" date="2022-12" db="EMBL/GenBank/DDBJ databases">
        <authorList>
            <person name="Petersen C."/>
        </authorList>
    </citation>
    <scope>NUCLEOTIDE SEQUENCE</scope>
    <source>
        <strain evidence="1">IBT 16125</strain>
    </source>
</reference>
<dbReference type="GeneID" id="81594140"/>
<sequence length="68" mass="7584">MRSVSIEKGLVKNVRVQVMDLLPNVVQVLLLQPSLVEVDSTCYLFQTIATLAQVETDEIFWPARAPAV</sequence>
<proteinExistence type="predicted"/>
<dbReference type="Proteomes" id="UP001213681">
    <property type="component" value="Unassembled WGS sequence"/>
</dbReference>
<evidence type="ECO:0000313" key="2">
    <source>
        <dbReference type="Proteomes" id="UP001213681"/>
    </source>
</evidence>
<protein>
    <submittedName>
        <fullName evidence="1">Uncharacterized protein</fullName>
    </submittedName>
</protein>
<dbReference type="RefSeq" id="XP_056771664.1">
    <property type="nucleotide sequence ID" value="XM_056903897.1"/>
</dbReference>
<comment type="caution">
    <text evidence="1">The sequence shown here is derived from an EMBL/GenBank/DDBJ whole genome shotgun (WGS) entry which is preliminary data.</text>
</comment>
<dbReference type="EMBL" id="JAPVEA010000001">
    <property type="protein sequence ID" value="KAJ5464817.1"/>
    <property type="molecule type" value="Genomic_DNA"/>
</dbReference>
<keyword evidence="2" id="KW-1185">Reference proteome</keyword>
<organism evidence="1 2">
    <name type="scientific">Penicillium daleae</name>
    <dbReference type="NCBI Taxonomy" id="63821"/>
    <lineage>
        <taxon>Eukaryota</taxon>
        <taxon>Fungi</taxon>
        <taxon>Dikarya</taxon>
        <taxon>Ascomycota</taxon>
        <taxon>Pezizomycotina</taxon>
        <taxon>Eurotiomycetes</taxon>
        <taxon>Eurotiomycetidae</taxon>
        <taxon>Eurotiales</taxon>
        <taxon>Aspergillaceae</taxon>
        <taxon>Penicillium</taxon>
    </lineage>
</organism>
<reference evidence="1" key="2">
    <citation type="journal article" date="2023" name="IMA Fungus">
        <title>Comparative genomic study of the Penicillium genus elucidates a diverse pangenome and 15 lateral gene transfer events.</title>
        <authorList>
            <person name="Petersen C."/>
            <person name="Sorensen T."/>
            <person name="Nielsen M.R."/>
            <person name="Sondergaard T.E."/>
            <person name="Sorensen J.L."/>
            <person name="Fitzpatrick D.A."/>
            <person name="Frisvad J.C."/>
            <person name="Nielsen K.L."/>
        </authorList>
    </citation>
    <scope>NUCLEOTIDE SEQUENCE</scope>
    <source>
        <strain evidence="1">IBT 16125</strain>
    </source>
</reference>
<gene>
    <name evidence="1" type="ORF">N7458_000503</name>
</gene>